<dbReference type="SUPFAM" id="SSF50475">
    <property type="entry name" value="FMN-binding split barrel"/>
    <property type="match status" value="1"/>
</dbReference>
<organism evidence="2 3">
    <name type="scientific">Pricia antarctica</name>
    <dbReference type="NCBI Taxonomy" id="641691"/>
    <lineage>
        <taxon>Bacteria</taxon>
        <taxon>Pseudomonadati</taxon>
        <taxon>Bacteroidota</taxon>
        <taxon>Flavobacteriia</taxon>
        <taxon>Flavobacteriales</taxon>
        <taxon>Flavobacteriaceae</taxon>
        <taxon>Pricia</taxon>
    </lineage>
</organism>
<evidence type="ECO:0000313" key="2">
    <source>
        <dbReference type="EMBL" id="SDE61029.1"/>
    </source>
</evidence>
<reference evidence="2 3" key="1">
    <citation type="submission" date="2016-10" db="EMBL/GenBank/DDBJ databases">
        <authorList>
            <person name="de Groot N.N."/>
        </authorList>
    </citation>
    <scope>NUCLEOTIDE SEQUENCE [LARGE SCALE GENOMIC DNA]</scope>
    <source>
        <strain evidence="2 3">DSM 23421</strain>
    </source>
</reference>
<keyword evidence="3" id="KW-1185">Reference proteome</keyword>
<proteinExistence type="predicted"/>
<dbReference type="InterPro" id="IPR052917">
    <property type="entry name" value="Stress-Dev_Protein"/>
</dbReference>
<dbReference type="EMBL" id="FNAO01000006">
    <property type="protein sequence ID" value="SDE61029.1"/>
    <property type="molecule type" value="Genomic_DNA"/>
</dbReference>
<dbReference type="PANTHER" id="PTHR34818">
    <property type="entry name" value="PROTEIN BLI-3"/>
    <property type="match status" value="1"/>
</dbReference>
<dbReference type="InterPro" id="IPR038725">
    <property type="entry name" value="YdaG_split_barrel_FMN-bd"/>
</dbReference>
<dbReference type="InterPro" id="IPR012349">
    <property type="entry name" value="Split_barrel_FMN-bd"/>
</dbReference>
<evidence type="ECO:0000259" key="1">
    <source>
        <dbReference type="Pfam" id="PF16242"/>
    </source>
</evidence>
<dbReference type="Pfam" id="PF16242">
    <property type="entry name" value="Pyrid_ox_like"/>
    <property type="match status" value="1"/>
</dbReference>
<name>A0A1G7EBI7_9FLAO</name>
<dbReference type="STRING" id="641691.SAMN05421636_106120"/>
<dbReference type="RefSeq" id="WP_091869220.1">
    <property type="nucleotide sequence ID" value="NZ_FNAO01000006.1"/>
</dbReference>
<dbReference type="Proteomes" id="UP000199109">
    <property type="component" value="Unassembled WGS sequence"/>
</dbReference>
<dbReference type="AlphaFoldDB" id="A0A1G7EBI7"/>
<gene>
    <name evidence="2" type="ORF">SAMN05421636_106120</name>
</gene>
<dbReference type="PANTHER" id="PTHR34818:SF1">
    <property type="entry name" value="PROTEIN BLI-3"/>
    <property type="match status" value="1"/>
</dbReference>
<evidence type="ECO:0000313" key="3">
    <source>
        <dbReference type="Proteomes" id="UP000199109"/>
    </source>
</evidence>
<dbReference type="Gene3D" id="2.30.110.10">
    <property type="entry name" value="Electron Transport, Fmn-binding Protein, Chain A"/>
    <property type="match status" value="1"/>
</dbReference>
<sequence>MSKNNLFNEEAKAKIKELAENIDFAMMETHLGSKPTHVIPMSTKDVDEDGCIWFLSNKNSEHNAYLSTENSIQLIYSKPSDMEFMTVFGHAFISTERPVLEKYYGKSDDAWFDGIDDPNLTAIKVIPKDAHYWDTKNGKLVSLLKMGMGAITGEKQDLGEQGDLKI</sequence>
<protein>
    <submittedName>
        <fullName evidence="2">General stress protein 26</fullName>
    </submittedName>
</protein>
<feature type="domain" description="General stress protein FMN-binding split barrel" evidence="1">
    <location>
        <begin position="10"/>
        <end position="157"/>
    </location>
</feature>
<accession>A0A1G7EBI7</accession>
<dbReference type="OrthoDB" id="1432662at2"/>